<protein>
    <submittedName>
        <fullName evidence="7">Holin-like protein</fullName>
    </submittedName>
</protein>
<keyword evidence="3 6" id="KW-0812">Transmembrane</keyword>
<keyword evidence="5 6" id="KW-0472">Membrane</keyword>
<dbReference type="GO" id="GO:0005886">
    <property type="term" value="C:plasma membrane"/>
    <property type="evidence" value="ECO:0007669"/>
    <property type="project" value="UniProtKB-SubCell"/>
</dbReference>
<accession>A0A562QGE7</accession>
<gene>
    <name evidence="7" type="ORF">IQ10_02807</name>
</gene>
<evidence type="ECO:0000256" key="5">
    <source>
        <dbReference type="ARBA" id="ARBA00023136"/>
    </source>
</evidence>
<reference evidence="7 8" key="1">
    <citation type="journal article" date="2015" name="Stand. Genomic Sci.">
        <title>Genomic Encyclopedia of Bacterial and Archaeal Type Strains, Phase III: the genomes of soil and plant-associated and newly described type strains.</title>
        <authorList>
            <person name="Whitman W.B."/>
            <person name="Woyke T."/>
            <person name="Klenk H.P."/>
            <person name="Zhou Y."/>
            <person name="Lilburn T.G."/>
            <person name="Beck B.J."/>
            <person name="De Vos P."/>
            <person name="Vandamme P."/>
            <person name="Eisen J.A."/>
            <person name="Garrity G."/>
            <person name="Hugenholtz P."/>
            <person name="Kyrpides N.C."/>
        </authorList>
    </citation>
    <scope>NUCLEOTIDE SEQUENCE [LARGE SCALE GENOMIC DNA]</scope>
    <source>
        <strain evidence="7 8">CGMCC 1.10116</strain>
    </source>
</reference>
<sequence>MLRNGILVIIQLMILWAINQLGYLIVSWLNLPLPGNVAGMVILIVLLVTGVIPLSLVEEAATFLIKHLAFFFIPVAVGLMKFGDLFWQHGLALGIAITISAMIGIYVTGFVSQFLAKKKGGESV</sequence>
<evidence type="ECO:0000256" key="1">
    <source>
        <dbReference type="ARBA" id="ARBA00004651"/>
    </source>
</evidence>
<evidence type="ECO:0000256" key="2">
    <source>
        <dbReference type="ARBA" id="ARBA00022475"/>
    </source>
</evidence>
<evidence type="ECO:0000256" key="4">
    <source>
        <dbReference type="ARBA" id="ARBA00022989"/>
    </source>
</evidence>
<dbReference type="EMBL" id="VLKZ01000007">
    <property type="protein sequence ID" value="TWI55260.1"/>
    <property type="molecule type" value="Genomic_DNA"/>
</dbReference>
<dbReference type="PANTHER" id="PTHR33931:SF2">
    <property type="entry name" value="HOLIN-LIKE PROTEIN CIDA"/>
    <property type="match status" value="1"/>
</dbReference>
<comment type="caution">
    <text evidence="7">The sequence shown here is derived from an EMBL/GenBank/DDBJ whole genome shotgun (WGS) entry which is preliminary data.</text>
</comment>
<feature type="transmembrane region" description="Helical" evidence="6">
    <location>
        <begin position="93"/>
        <end position="116"/>
    </location>
</feature>
<dbReference type="Pfam" id="PF03788">
    <property type="entry name" value="LrgA"/>
    <property type="match status" value="1"/>
</dbReference>
<evidence type="ECO:0000256" key="6">
    <source>
        <dbReference type="SAM" id="Phobius"/>
    </source>
</evidence>
<evidence type="ECO:0000313" key="8">
    <source>
        <dbReference type="Proteomes" id="UP000315711"/>
    </source>
</evidence>
<name>A0A562QGE7_9BACI</name>
<dbReference type="AlphaFoldDB" id="A0A562QGE7"/>
<feature type="transmembrane region" description="Helical" evidence="6">
    <location>
        <begin position="7"/>
        <end position="31"/>
    </location>
</feature>
<evidence type="ECO:0000256" key="3">
    <source>
        <dbReference type="ARBA" id="ARBA00022692"/>
    </source>
</evidence>
<keyword evidence="2" id="KW-1003">Cell membrane</keyword>
<dbReference type="InterPro" id="IPR005538">
    <property type="entry name" value="LrgA/CidA"/>
</dbReference>
<feature type="transmembrane region" description="Helical" evidence="6">
    <location>
        <begin position="68"/>
        <end position="87"/>
    </location>
</feature>
<comment type="subcellular location">
    <subcellularLocation>
        <location evidence="1">Cell membrane</location>
        <topology evidence="1">Multi-pass membrane protein</topology>
    </subcellularLocation>
</comment>
<evidence type="ECO:0000313" key="7">
    <source>
        <dbReference type="EMBL" id="TWI55260.1"/>
    </source>
</evidence>
<dbReference type="RefSeq" id="WP_242009830.1">
    <property type="nucleotide sequence ID" value="NZ_VLKZ01000007.1"/>
</dbReference>
<keyword evidence="8" id="KW-1185">Reference proteome</keyword>
<organism evidence="7 8">
    <name type="scientific">Halalkalibacter nanhaiisediminis</name>
    <dbReference type="NCBI Taxonomy" id="688079"/>
    <lineage>
        <taxon>Bacteria</taxon>
        <taxon>Bacillati</taxon>
        <taxon>Bacillota</taxon>
        <taxon>Bacilli</taxon>
        <taxon>Bacillales</taxon>
        <taxon>Bacillaceae</taxon>
        <taxon>Halalkalibacter</taxon>
    </lineage>
</organism>
<dbReference type="PANTHER" id="PTHR33931">
    <property type="entry name" value="HOLIN-LIKE PROTEIN CIDA-RELATED"/>
    <property type="match status" value="1"/>
</dbReference>
<keyword evidence="4 6" id="KW-1133">Transmembrane helix</keyword>
<feature type="transmembrane region" description="Helical" evidence="6">
    <location>
        <begin position="37"/>
        <end position="56"/>
    </location>
</feature>
<dbReference type="Proteomes" id="UP000315711">
    <property type="component" value="Unassembled WGS sequence"/>
</dbReference>
<proteinExistence type="predicted"/>